<gene>
    <name evidence="1" type="ORF">U7154_000118</name>
</gene>
<organism evidence="1 2">
    <name type="scientific">Enterobacter phage KKP_3711</name>
    <dbReference type="NCBI Taxonomy" id="3109398"/>
    <lineage>
        <taxon>Viruses</taxon>
        <taxon>Duplodnaviria</taxon>
        <taxon>Heunggongvirae</taxon>
        <taxon>Uroviricota</taxon>
        <taxon>Caudoviricetes</taxon>
        <taxon>Demerecviridae</taxon>
        <taxon>Markadamsvirinae</taxon>
    </lineage>
</organism>
<protein>
    <submittedName>
        <fullName evidence="1">Transcription factor D5</fullName>
    </submittedName>
</protein>
<evidence type="ECO:0000313" key="2">
    <source>
        <dbReference type="Proteomes" id="UP001437386"/>
    </source>
</evidence>
<accession>A0AAX4Q450</accession>
<dbReference type="EMBL" id="PP579741">
    <property type="protein sequence ID" value="XAG95885.1"/>
    <property type="molecule type" value="Genomic_DNA"/>
</dbReference>
<name>A0AAX4Q450_9CAUD</name>
<sequence length="253" mass="27356">MAKLTWNETTTESLNAKAGALGVAVISQEQVSALAEAMGAETGKEVTARSIGSKLRKMGFEVQKASETAKSAWSDEDTAELKEFLDANPNAHTYTEIAAAVCGSKFSAKQVQGKILSEELTHLVKPTEKVAAPRTYTPEEEAKFIDLVNSGAFVEDIASAFNREVKQVRGKALSLMREGRINAIPKQRELATKERADVLEGLDVANLTVKEIAEKVGTTERGVRSMLSRRGVKVADYDGAAKREKLDAKKAAE</sequence>
<proteinExistence type="predicted"/>
<reference evidence="1 2" key="1">
    <citation type="submission" date="2024-04" db="EMBL/GenBank/DDBJ databases">
        <authorList>
            <person name="Wojcicki M."/>
            <person name="Srednicka P."/>
            <person name="Shymialevich D."/>
            <person name="Sokolowska B."/>
        </authorList>
    </citation>
    <scope>NUCLEOTIDE SEQUENCE [LARGE SCALE GENOMIC DNA]</scope>
</reference>
<evidence type="ECO:0000313" key="1">
    <source>
        <dbReference type="EMBL" id="XAG95885.1"/>
    </source>
</evidence>
<dbReference type="Proteomes" id="UP001437386">
    <property type="component" value="Segment"/>
</dbReference>
<keyword evidence="2" id="KW-1185">Reference proteome</keyword>